<dbReference type="GO" id="GO:0005829">
    <property type="term" value="C:cytosol"/>
    <property type="evidence" value="ECO:0007669"/>
    <property type="project" value="TreeGrafter"/>
</dbReference>
<dbReference type="AlphaFoldDB" id="A0A0S7WG91"/>
<evidence type="ECO:0000256" key="4">
    <source>
        <dbReference type="ARBA" id="ARBA00023125"/>
    </source>
</evidence>
<dbReference type="Gene3D" id="3.30.70.980">
    <property type="match status" value="2"/>
</dbReference>
<evidence type="ECO:0000259" key="9">
    <source>
        <dbReference type="Pfam" id="PF20772"/>
    </source>
</evidence>
<dbReference type="EMBL" id="LIZT01000074">
    <property type="protein sequence ID" value="KPJ49142.1"/>
    <property type="molecule type" value="Genomic_DNA"/>
</dbReference>
<keyword evidence="4 6" id="KW-0238">DNA-binding</keyword>
<evidence type="ECO:0000256" key="7">
    <source>
        <dbReference type="SAM" id="MobiDB-lite"/>
    </source>
</evidence>
<sequence>MSGHSKWAQIKRKKSKTDAQRGKVFTRLIRELTVAARMGGGDPDSNVRLKSAITHARASNMPVENIERAIRRGTGELPGVQYEEVQYEGYGQGGVAIIVDVMTDNRKRTTSDLRHIFTKHGGSLGAPGCVGWMFETRGIIEVSKEKADEDTLIGAGLEAGCDDVRPSGNTYELICQPENLESAKHALSAKGITWEHAEVQKYPKNVVKLESKEAAQVLRLVEELEEHDDVQNVYSNFDIPDEVLEQVSK</sequence>
<dbReference type="InterPro" id="IPR017856">
    <property type="entry name" value="Integrase-like_N"/>
</dbReference>
<dbReference type="HAMAP" id="MF_00693">
    <property type="entry name" value="Transcrip_reg_TACO1"/>
    <property type="match status" value="1"/>
</dbReference>
<dbReference type="Proteomes" id="UP000051124">
    <property type="component" value="Unassembled WGS sequence"/>
</dbReference>
<dbReference type="PATRIC" id="fig|1703771.3.peg.564"/>
<dbReference type="NCBIfam" id="NF001030">
    <property type="entry name" value="PRK00110.1"/>
    <property type="match status" value="1"/>
</dbReference>
<dbReference type="InterPro" id="IPR048300">
    <property type="entry name" value="TACO1_YebC-like_2nd/3rd_dom"/>
</dbReference>
<dbReference type="NCBIfam" id="NF009044">
    <property type="entry name" value="PRK12378.1"/>
    <property type="match status" value="1"/>
</dbReference>
<dbReference type="NCBIfam" id="TIGR01033">
    <property type="entry name" value="YebC/PmpR family DNA-binding transcriptional regulator"/>
    <property type="match status" value="1"/>
</dbReference>
<dbReference type="SUPFAM" id="SSF75625">
    <property type="entry name" value="YebC-like"/>
    <property type="match status" value="1"/>
</dbReference>
<feature type="domain" description="TACO1/YebC-like N-terminal" evidence="9">
    <location>
        <begin position="5"/>
        <end position="76"/>
    </location>
</feature>
<accession>A0A0S7WG91</accession>
<evidence type="ECO:0000256" key="6">
    <source>
        <dbReference type="HAMAP-Rule" id="MF_00693"/>
    </source>
</evidence>
<dbReference type="GO" id="GO:0003677">
    <property type="term" value="F:DNA binding"/>
    <property type="evidence" value="ECO:0007669"/>
    <property type="project" value="UniProtKB-UniRule"/>
</dbReference>
<dbReference type="PANTHER" id="PTHR12532:SF6">
    <property type="entry name" value="TRANSCRIPTIONAL REGULATORY PROTEIN YEBC-RELATED"/>
    <property type="match status" value="1"/>
</dbReference>
<dbReference type="Pfam" id="PF20772">
    <property type="entry name" value="TACO1_YebC_N"/>
    <property type="match status" value="1"/>
</dbReference>
<dbReference type="GO" id="GO:0006355">
    <property type="term" value="P:regulation of DNA-templated transcription"/>
    <property type="evidence" value="ECO:0007669"/>
    <property type="project" value="UniProtKB-UniRule"/>
</dbReference>
<dbReference type="Gene3D" id="1.10.10.200">
    <property type="match status" value="1"/>
</dbReference>
<proteinExistence type="inferred from homology"/>
<keyword evidence="3 6" id="KW-0805">Transcription regulation</keyword>
<dbReference type="InterPro" id="IPR049083">
    <property type="entry name" value="TACO1_YebC_N"/>
</dbReference>
<dbReference type="InterPro" id="IPR002876">
    <property type="entry name" value="Transcrip_reg_TACO1-like"/>
</dbReference>
<evidence type="ECO:0000313" key="10">
    <source>
        <dbReference type="EMBL" id="KPJ49142.1"/>
    </source>
</evidence>
<feature type="domain" description="TACO1/YebC-like second and third" evidence="8">
    <location>
        <begin position="82"/>
        <end position="237"/>
    </location>
</feature>
<protein>
    <recommendedName>
        <fullName evidence="6">Probable transcriptional regulatory protein AMJ40_06225</fullName>
    </recommendedName>
</protein>
<dbReference type="FunFam" id="1.10.10.200:FF:000002">
    <property type="entry name" value="Probable transcriptional regulatory protein CLM62_37755"/>
    <property type="match status" value="1"/>
</dbReference>
<gene>
    <name evidence="10" type="ORF">AMJ40_06225</name>
</gene>
<organism evidence="10 11">
    <name type="scientific">candidate division TA06 bacterium DG_26</name>
    <dbReference type="NCBI Taxonomy" id="1703771"/>
    <lineage>
        <taxon>Bacteria</taxon>
        <taxon>Bacteria division TA06</taxon>
    </lineage>
</organism>
<evidence type="ECO:0000256" key="3">
    <source>
        <dbReference type="ARBA" id="ARBA00023015"/>
    </source>
</evidence>
<comment type="caution">
    <text evidence="10">The sequence shown here is derived from an EMBL/GenBank/DDBJ whole genome shotgun (WGS) entry which is preliminary data.</text>
</comment>
<dbReference type="PANTHER" id="PTHR12532">
    <property type="entry name" value="TRANSLATIONAL ACTIVATOR OF CYTOCHROME C OXIDASE 1"/>
    <property type="match status" value="1"/>
</dbReference>
<evidence type="ECO:0000313" key="11">
    <source>
        <dbReference type="Proteomes" id="UP000051124"/>
    </source>
</evidence>
<keyword evidence="5 6" id="KW-0804">Transcription</keyword>
<comment type="subcellular location">
    <subcellularLocation>
        <location evidence="6">Cytoplasm</location>
    </subcellularLocation>
</comment>
<name>A0A0S7WG91_UNCT6</name>
<evidence type="ECO:0000256" key="5">
    <source>
        <dbReference type="ARBA" id="ARBA00023163"/>
    </source>
</evidence>
<reference evidence="10 11" key="1">
    <citation type="journal article" date="2015" name="Microbiome">
        <title>Genomic resolution of linkages in carbon, nitrogen, and sulfur cycling among widespread estuary sediment bacteria.</title>
        <authorList>
            <person name="Baker B.J."/>
            <person name="Lazar C.S."/>
            <person name="Teske A.P."/>
            <person name="Dick G.J."/>
        </authorList>
    </citation>
    <scope>NUCLEOTIDE SEQUENCE [LARGE SCALE GENOMIC DNA]</scope>
    <source>
        <strain evidence="10">DG_26</strain>
    </source>
</reference>
<comment type="similarity">
    <text evidence="1 6">Belongs to the TACO1 family.</text>
</comment>
<evidence type="ECO:0000256" key="2">
    <source>
        <dbReference type="ARBA" id="ARBA00022490"/>
    </source>
</evidence>
<keyword evidence="2 6" id="KW-0963">Cytoplasm</keyword>
<evidence type="ECO:0000259" key="8">
    <source>
        <dbReference type="Pfam" id="PF01709"/>
    </source>
</evidence>
<dbReference type="InterPro" id="IPR029072">
    <property type="entry name" value="YebC-like"/>
</dbReference>
<dbReference type="Pfam" id="PF01709">
    <property type="entry name" value="Transcrip_reg"/>
    <property type="match status" value="1"/>
</dbReference>
<evidence type="ECO:0000256" key="1">
    <source>
        <dbReference type="ARBA" id="ARBA00008724"/>
    </source>
</evidence>
<dbReference type="InterPro" id="IPR026564">
    <property type="entry name" value="Transcrip_reg_TACO1-like_dom3"/>
</dbReference>
<feature type="region of interest" description="Disordered" evidence="7">
    <location>
        <begin position="1"/>
        <end position="20"/>
    </location>
</feature>